<dbReference type="Proteomes" id="UP000076798">
    <property type="component" value="Unassembled WGS sequence"/>
</dbReference>
<proteinExistence type="predicted"/>
<organism evidence="2 3">
    <name type="scientific">Sistotremastrum suecicum HHB10207 ss-3</name>
    <dbReference type="NCBI Taxonomy" id="1314776"/>
    <lineage>
        <taxon>Eukaryota</taxon>
        <taxon>Fungi</taxon>
        <taxon>Dikarya</taxon>
        <taxon>Basidiomycota</taxon>
        <taxon>Agaricomycotina</taxon>
        <taxon>Agaricomycetes</taxon>
        <taxon>Sistotremastrales</taxon>
        <taxon>Sistotremastraceae</taxon>
        <taxon>Sistotremastrum</taxon>
    </lineage>
</organism>
<dbReference type="STRING" id="1314776.A0A165WYJ3"/>
<dbReference type="OrthoDB" id="3237105at2759"/>
<evidence type="ECO:0000313" key="2">
    <source>
        <dbReference type="EMBL" id="KZT31656.1"/>
    </source>
</evidence>
<dbReference type="PANTHER" id="PTHR33096">
    <property type="entry name" value="CXC2 DOMAIN-CONTAINING PROTEIN"/>
    <property type="match status" value="1"/>
</dbReference>
<reference evidence="2 3" key="1">
    <citation type="journal article" date="2016" name="Mol. Biol. Evol.">
        <title>Comparative Genomics of Early-Diverging Mushroom-Forming Fungi Provides Insights into the Origins of Lignocellulose Decay Capabilities.</title>
        <authorList>
            <person name="Nagy L.G."/>
            <person name="Riley R."/>
            <person name="Tritt A."/>
            <person name="Adam C."/>
            <person name="Daum C."/>
            <person name="Floudas D."/>
            <person name="Sun H."/>
            <person name="Yadav J.S."/>
            <person name="Pangilinan J."/>
            <person name="Larsson K.H."/>
            <person name="Matsuura K."/>
            <person name="Barry K."/>
            <person name="Labutti K."/>
            <person name="Kuo R."/>
            <person name="Ohm R.A."/>
            <person name="Bhattacharya S.S."/>
            <person name="Shirouzu T."/>
            <person name="Yoshinaga Y."/>
            <person name="Martin F.M."/>
            <person name="Grigoriev I.V."/>
            <person name="Hibbett D.S."/>
        </authorList>
    </citation>
    <scope>NUCLEOTIDE SEQUENCE [LARGE SCALE GENOMIC DNA]</scope>
    <source>
        <strain evidence="2 3">HHB10207 ss-3</strain>
    </source>
</reference>
<gene>
    <name evidence="2" type="ORF">SISSUDRAFT_994830</name>
</gene>
<sequence>MTSAGEKQYYALALIKKVFEHLPDDAKIGVLYDIGCQLHRSCVKWGFLNEYLPRLIFALAVFHAYGQVLYHPRKCEHFGRTDGEGCERFWSVIKHLIPGLRVSGHHRRLYVLDTQVVHIQRKAFDNLGHWLARKYHLCLKAQTEAEEIIANCGYDVETLRRQWAKQVAHQTKPLQRQSAKNGVRAVEDILLLKDKVASLTAELQDLRDREIELLDDSDAEDEQRADVLSKLERVTKQLERAEKAVRNKEASLGLDAQAHLQKMKHSKYTTVRANCRAVKYRLRA</sequence>
<accession>A0A165WYJ3</accession>
<dbReference type="AlphaFoldDB" id="A0A165WYJ3"/>
<dbReference type="InterPro" id="IPR040521">
    <property type="entry name" value="KDZ"/>
</dbReference>
<name>A0A165WYJ3_9AGAM</name>
<evidence type="ECO:0000313" key="3">
    <source>
        <dbReference type="Proteomes" id="UP000076798"/>
    </source>
</evidence>
<dbReference type="Pfam" id="PF18758">
    <property type="entry name" value="KDZ"/>
    <property type="match status" value="1"/>
</dbReference>
<keyword evidence="1" id="KW-0175">Coiled coil</keyword>
<dbReference type="PANTHER" id="PTHR33096:SF1">
    <property type="entry name" value="CXC1-LIKE CYSTEINE CLUSTER ASSOCIATED WITH KDZ TRANSPOSASES DOMAIN-CONTAINING PROTEIN"/>
    <property type="match status" value="1"/>
</dbReference>
<evidence type="ECO:0000256" key="1">
    <source>
        <dbReference type="SAM" id="Coils"/>
    </source>
</evidence>
<feature type="coiled-coil region" evidence="1">
    <location>
        <begin position="189"/>
        <end position="251"/>
    </location>
</feature>
<dbReference type="EMBL" id="KV428499">
    <property type="protein sequence ID" value="KZT31656.1"/>
    <property type="molecule type" value="Genomic_DNA"/>
</dbReference>
<protein>
    <submittedName>
        <fullName evidence="2">Uncharacterized protein</fullName>
    </submittedName>
</protein>
<keyword evidence="3" id="KW-1185">Reference proteome</keyword>